<evidence type="ECO:0000256" key="3">
    <source>
        <dbReference type="ARBA" id="ARBA00023163"/>
    </source>
</evidence>
<dbReference type="GO" id="GO:0003700">
    <property type="term" value="F:DNA-binding transcription factor activity"/>
    <property type="evidence" value="ECO:0007669"/>
    <property type="project" value="InterPro"/>
</dbReference>
<comment type="caution">
    <text evidence="5">The sequence shown here is derived from an EMBL/GenBank/DDBJ whole genome shotgun (WGS) entry which is preliminary data.</text>
</comment>
<dbReference type="SUPFAM" id="SSF46689">
    <property type="entry name" value="Homeodomain-like"/>
    <property type="match status" value="1"/>
</dbReference>
<keyword evidence="1" id="KW-0805">Transcription regulation</keyword>
<proteinExistence type="predicted"/>
<dbReference type="SMART" id="SM00342">
    <property type="entry name" value="HTH_ARAC"/>
    <property type="match status" value="1"/>
</dbReference>
<keyword evidence="2" id="KW-0238">DNA-binding</keyword>
<evidence type="ECO:0000313" key="6">
    <source>
        <dbReference type="Proteomes" id="UP000032025"/>
    </source>
</evidence>
<dbReference type="GeneID" id="78529520"/>
<keyword evidence="6" id="KW-1185">Reference proteome</keyword>
<dbReference type="InterPro" id="IPR018060">
    <property type="entry name" value="HTH_AraC"/>
</dbReference>
<accession>A0A0C9NHG0</accession>
<gene>
    <name evidence="5" type="ORF">SP6_62_00290</name>
</gene>
<dbReference type="InterPro" id="IPR050204">
    <property type="entry name" value="AraC_XylS_family_regulators"/>
</dbReference>
<dbReference type="AlphaFoldDB" id="A0A0C9NHG0"/>
<evidence type="ECO:0000256" key="1">
    <source>
        <dbReference type="ARBA" id="ARBA00023015"/>
    </source>
</evidence>
<dbReference type="InterPro" id="IPR009057">
    <property type="entry name" value="Homeodomain-like_sf"/>
</dbReference>
<dbReference type="Proteomes" id="UP000032025">
    <property type="component" value="Unassembled WGS sequence"/>
</dbReference>
<protein>
    <submittedName>
        <fullName evidence="5">DNA, contig: SP662</fullName>
    </submittedName>
</protein>
<dbReference type="InterPro" id="IPR003313">
    <property type="entry name" value="AraC-bd"/>
</dbReference>
<dbReference type="EMBL" id="BBJS01000062">
    <property type="protein sequence ID" value="GAN15652.1"/>
    <property type="molecule type" value="Genomic_DNA"/>
</dbReference>
<evidence type="ECO:0000313" key="5">
    <source>
        <dbReference type="EMBL" id="GAN15652.1"/>
    </source>
</evidence>
<evidence type="ECO:0000256" key="2">
    <source>
        <dbReference type="ARBA" id="ARBA00023125"/>
    </source>
</evidence>
<dbReference type="Pfam" id="PF02311">
    <property type="entry name" value="AraC_binding"/>
    <property type="match status" value="1"/>
</dbReference>
<organism evidence="5 6">
    <name type="scientific">Sphingomonas paucimobilis NBRC 13935</name>
    <dbReference type="NCBI Taxonomy" id="1219050"/>
    <lineage>
        <taxon>Bacteria</taxon>
        <taxon>Pseudomonadati</taxon>
        <taxon>Pseudomonadota</taxon>
        <taxon>Alphaproteobacteria</taxon>
        <taxon>Sphingomonadales</taxon>
        <taxon>Sphingomonadaceae</taxon>
        <taxon>Sphingomonas</taxon>
    </lineage>
</organism>
<dbReference type="PROSITE" id="PS01124">
    <property type="entry name" value="HTH_ARAC_FAMILY_2"/>
    <property type="match status" value="1"/>
</dbReference>
<dbReference type="PANTHER" id="PTHR46796">
    <property type="entry name" value="HTH-TYPE TRANSCRIPTIONAL ACTIVATOR RHAS-RELATED"/>
    <property type="match status" value="1"/>
</dbReference>
<feature type="domain" description="HTH araC/xylS-type" evidence="4">
    <location>
        <begin position="206"/>
        <end position="304"/>
    </location>
</feature>
<keyword evidence="3" id="KW-0804">Transcription</keyword>
<reference evidence="5 6" key="1">
    <citation type="submission" date="2014-08" db="EMBL/GenBank/DDBJ databases">
        <title>Whole genome shotgun sequence of Sphingomonas paucimobilis NBRC 13935.</title>
        <authorList>
            <person name="Hosoyama A."/>
            <person name="Hashimoto M."/>
            <person name="Hosoyama Y."/>
            <person name="Noguchi M."/>
            <person name="Uohara A."/>
            <person name="Ohji S."/>
            <person name="Katano-Makiyama Y."/>
            <person name="Ichikawa N."/>
            <person name="Kimura A."/>
            <person name="Yamazoe A."/>
            <person name="Fujita N."/>
        </authorList>
    </citation>
    <scope>NUCLEOTIDE SEQUENCE [LARGE SCALE GENOMIC DNA]</scope>
    <source>
        <strain evidence="5 6">NBRC 13935</strain>
    </source>
</reference>
<dbReference type="GO" id="GO:0043565">
    <property type="term" value="F:sequence-specific DNA binding"/>
    <property type="evidence" value="ECO:0007669"/>
    <property type="project" value="InterPro"/>
</dbReference>
<dbReference type="Gene3D" id="1.10.10.60">
    <property type="entry name" value="Homeodomain-like"/>
    <property type="match status" value="1"/>
</dbReference>
<dbReference type="Pfam" id="PF12833">
    <property type="entry name" value="HTH_18"/>
    <property type="match status" value="1"/>
</dbReference>
<dbReference type="PANTHER" id="PTHR46796:SF6">
    <property type="entry name" value="ARAC SUBFAMILY"/>
    <property type="match status" value="1"/>
</dbReference>
<dbReference type="RefSeq" id="WP_128130780.1">
    <property type="nucleotide sequence ID" value="NZ_BBJS01000062.1"/>
</dbReference>
<sequence>MKETIAFSSEGMDAETGFARYRQLYAQGADVERLDGPFHARVTGWRFRHMLLFDRHLSGMAHAREERVQADGFDHIVLHHVLAGTLIGHARSGFTQAGSGDIVFLDTRRGHRTEAHGLHIITVSIARDMIHAALGSLGALHGLVVRAPDTGMLSDFLQSLVRHAPTLDDRHDGAFARALIELLPTALGGPRDVAVEARRQDHLRREAVEQLIEREIDNPNLTGAVIAERVGVSRATLYRLYQRNGGIAQHVRRRRVDAVRRALEGEDMVPLAELARRYGLGDAGALTRAFRADRGVDPDSYRRTMRQTQADTVETGTRRWNGWMRELD</sequence>
<name>A0A0C9NHG0_SPHPI</name>
<evidence type="ECO:0000259" key="4">
    <source>
        <dbReference type="PROSITE" id="PS01124"/>
    </source>
</evidence>